<organism evidence="4 5">
    <name type="scientific">Candidatus Wallbacteria bacterium HGW-Wallbacteria-1</name>
    <dbReference type="NCBI Taxonomy" id="2013854"/>
    <lineage>
        <taxon>Bacteria</taxon>
        <taxon>Candidatus Walliibacteriota</taxon>
    </lineage>
</organism>
<dbReference type="Pfam" id="PF05598">
    <property type="entry name" value="DUF772"/>
    <property type="match status" value="1"/>
</dbReference>
<reference evidence="4 5" key="1">
    <citation type="journal article" date="2017" name="ISME J.">
        <title>Potential for microbial H2 and metal transformations associated with novel bacteria and archaea in deep terrestrial subsurface sediments.</title>
        <authorList>
            <person name="Hernsdorf A.W."/>
            <person name="Amano Y."/>
            <person name="Miyakawa K."/>
            <person name="Ise K."/>
            <person name="Suzuki Y."/>
            <person name="Anantharaman K."/>
            <person name="Probst A."/>
            <person name="Burstein D."/>
            <person name="Thomas B.C."/>
            <person name="Banfield J.F."/>
        </authorList>
    </citation>
    <scope>NUCLEOTIDE SEQUENCE [LARGE SCALE GENOMIC DNA]</scope>
    <source>
        <strain evidence="4">HGW-Wallbacteria-1</strain>
    </source>
</reference>
<proteinExistence type="predicted"/>
<feature type="region of interest" description="Disordered" evidence="1">
    <location>
        <begin position="153"/>
        <end position="184"/>
    </location>
</feature>
<dbReference type="EMBL" id="PGXC01000109">
    <property type="protein sequence ID" value="PKK87781.1"/>
    <property type="molecule type" value="Genomic_DNA"/>
</dbReference>
<evidence type="ECO:0000259" key="3">
    <source>
        <dbReference type="Pfam" id="PF05598"/>
    </source>
</evidence>
<feature type="domain" description="Transposase IS4-like" evidence="2">
    <location>
        <begin position="212"/>
        <end position="351"/>
    </location>
</feature>
<evidence type="ECO:0000313" key="4">
    <source>
        <dbReference type="EMBL" id="PKK87781.1"/>
    </source>
</evidence>
<dbReference type="AlphaFoldDB" id="A0A2N1PHF9"/>
<dbReference type="PANTHER" id="PTHR35604:SF2">
    <property type="entry name" value="TRANSPOSASE INSH FOR INSERTION SEQUENCE ELEMENT IS5A-RELATED"/>
    <property type="match status" value="1"/>
</dbReference>
<name>A0A2N1PHF9_9BACT</name>
<feature type="domain" description="Transposase InsH N-terminal" evidence="3">
    <location>
        <begin position="37"/>
        <end position="113"/>
    </location>
</feature>
<protein>
    <submittedName>
        <fullName evidence="4">DDE transposase</fullName>
    </submittedName>
</protein>
<dbReference type="GO" id="GO:0006313">
    <property type="term" value="P:DNA transposition"/>
    <property type="evidence" value="ECO:0007669"/>
    <property type="project" value="InterPro"/>
</dbReference>
<evidence type="ECO:0000256" key="1">
    <source>
        <dbReference type="SAM" id="MobiDB-lite"/>
    </source>
</evidence>
<dbReference type="GO" id="GO:0004803">
    <property type="term" value="F:transposase activity"/>
    <property type="evidence" value="ECO:0007669"/>
    <property type="project" value="InterPro"/>
</dbReference>
<dbReference type="InterPro" id="IPR002559">
    <property type="entry name" value="Transposase_11"/>
</dbReference>
<gene>
    <name evidence="4" type="ORF">CVV64_21560</name>
</gene>
<dbReference type="PANTHER" id="PTHR35604">
    <property type="entry name" value="TRANSPOSASE INSH FOR INSERTION SEQUENCE ELEMENT IS5A-RELATED"/>
    <property type="match status" value="1"/>
</dbReference>
<feature type="compositionally biased region" description="Basic and acidic residues" evidence="1">
    <location>
        <begin position="153"/>
        <end position="165"/>
    </location>
</feature>
<dbReference type="InterPro" id="IPR008490">
    <property type="entry name" value="Transposase_InsH_N"/>
</dbReference>
<evidence type="ECO:0000259" key="2">
    <source>
        <dbReference type="Pfam" id="PF01609"/>
    </source>
</evidence>
<sequence>MKSIAEILGGCQMVFGISSDIQEIFEGYVTNEHRTFIQMLQVIEEFLPTYDRSGSLLGRKSYDEMAMIRSCLAKQFLKIPTVTSLRNRLLSDPSLRQICGFSTVPSEATFSRRYASYAQKRLMERTLGPLVSSYLDGRIVGHISRDSTAIEAREKATNTKREVKPKGKRGRPKKGSEPKEKRQSVLEKQLAQSAEQAIGELNALCSWGCKRNSQGNNNYWKGYKLHLDVTDSGIPVSAVVTGANVHDSQAAIPLERMTGQRITHLYSLMDSAYDAKPIKDFIIGSGRIPIVDPNKRRKGQRVLSPAEKQRFKIRSTVERSNSHLKDWLIPSKIMVRGPDKVAHCLMTGVLCLAAIKILQYCILPDLQKTA</sequence>
<accession>A0A2N1PHF9</accession>
<dbReference type="Proteomes" id="UP000233256">
    <property type="component" value="Unassembled WGS sequence"/>
</dbReference>
<dbReference type="GO" id="GO:0003677">
    <property type="term" value="F:DNA binding"/>
    <property type="evidence" value="ECO:0007669"/>
    <property type="project" value="InterPro"/>
</dbReference>
<evidence type="ECO:0000313" key="5">
    <source>
        <dbReference type="Proteomes" id="UP000233256"/>
    </source>
</evidence>
<comment type="caution">
    <text evidence="4">The sequence shown here is derived from an EMBL/GenBank/DDBJ whole genome shotgun (WGS) entry which is preliminary data.</text>
</comment>
<dbReference type="Pfam" id="PF01609">
    <property type="entry name" value="DDE_Tnp_1"/>
    <property type="match status" value="1"/>
</dbReference>
<feature type="compositionally biased region" description="Basic and acidic residues" evidence="1">
    <location>
        <begin position="174"/>
        <end position="184"/>
    </location>
</feature>